<comment type="similarity">
    <text evidence="1">Belongs to the TTC36 family.</text>
</comment>
<sequence>MASSTTLTPHDLTILQKIADPESSPSASLLIVSSLPKDPDYPDPSIYSRITSTERQIISQIQINDALDAYRTALSQLNDLITAYPNYASARNNRAQVLRRIHGDTILIKTASQTSSSEAELNTAAQTILSDLTLAISLLSPLTPYSPLSPIAAKTLAQAYTQRGALFHLTAKQYSQQGTELRIEGKEKGWSVVEFEEAASRDFVMGGRLGNVVAREMAVLANPTAKLCGEIVRGAMREEYVGGVS</sequence>
<proteinExistence type="inferred from homology"/>
<dbReference type="PANTHER" id="PTHR21405:SF0">
    <property type="entry name" value="TETRATRICOPEPTIDE REPEAT PROTEIN 36"/>
    <property type="match status" value="1"/>
</dbReference>
<dbReference type="EMBL" id="KQ947433">
    <property type="protein sequence ID" value="KUJ09176.1"/>
    <property type="molecule type" value="Genomic_DNA"/>
</dbReference>
<reference evidence="2 3" key="1">
    <citation type="submission" date="2015-10" db="EMBL/GenBank/DDBJ databases">
        <title>Full genome of DAOMC 229536 Phialocephala scopiformis, a fungal endophyte of spruce producing the potent anti-insectan compound rugulosin.</title>
        <authorList>
            <consortium name="DOE Joint Genome Institute"/>
            <person name="Walker A.K."/>
            <person name="Frasz S.L."/>
            <person name="Seifert K.A."/>
            <person name="Miller J.D."/>
            <person name="Mondo S.J."/>
            <person name="Labutti K."/>
            <person name="Lipzen A."/>
            <person name="Dockter R."/>
            <person name="Kennedy M."/>
            <person name="Grigoriev I.V."/>
            <person name="Spatafora J.W."/>
        </authorList>
    </citation>
    <scope>NUCLEOTIDE SEQUENCE [LARGE SCALE GENOMIC DNA]</scope>
    <source>
        <strain evidence="2 3">CBS 120377</strain>
    </source>
</reference>
<dbReference type="AlphaFoldDB" id="A0A132B9U1"/>
<dbReference type="GeneID" id="28822196"/>
<dbReference type="PANTHER" id="PTHR21405">
    <property type="entry name" value="CDNA SEQUENCE BC021608"/>
    <property type="match status" value="1"/>
</dbReference>
<dbReference type="KEGG" id="psco:LY89DRAFT_658263"/>
<evidence type="ECO:0000313" key="2">
    <source>
        <dbReference type="EMBL" id="KUJ09176.1"/>
    </source>
</evidence>
<keyword evidence="3" id="KW-1185">Reference proteome</keyword>
<dbReference type="RefSeq" id="XP_018063531.1">
    <property type="nucleotide sequence ID" value="XM_018212470.1"/>
</dbReference>
<dbReference type="Proteomes" id="UP000070700">
    <property type="component" value="Unassembled WGS sequence"/>
</dbReference>
<gene>
    <name evidence="2" type="ORF">LY89DRAFT_658263</name>
</gene>
<evidence type="ECO:0000256" key="1">
    <source>
        <dbReference type="ARBA" id="ARBA00006995"/>
    </source>
</evidence>
<dbReference type="STRING" id="149040.A0A132B9U1"/>
<organism evidence="2 3">
    <name type="scientific">Mollisia scopiformis</name>
    <name type="common">Conifer needle endophyte fungus</name>
    <name type="synonym">Phialocephala scopiformis</name>
    <dbReference type="NCBI Taxonomy" id="149040"/>
    <lineage>
        <taxon>Eukaryota</taxon>
        <taxon>Fungi</taxon>
        <taxon>Dikarya</taxon>
        <taxon>Ascomycota</taxon>
        <taxon>Pezizomycotina</taxon>
        <taxon>Leotiomycetes</taxon>
        <taxon>Helotiales</taxon>
        <taxon>Mollisiaceae</taxon>
        <taxon>Mollisia</taxon>
    </lineage>
</organism>
<dbReference type="InParanoid" id="A0A132B9U1"/>
<name>A0A132B9U1_MOLSC</name>
<dbReference type="OrthoDB" id="539634at2759"/>
<accession>A0A132B9U1</accession>
<dbReference type="GO" id="GO:0006570">
    <property type="term" value="P:tyrosine metabolic process"/>
    <property type="evidence" value="ECO:0007669"/>
    <property type="project" value="TreeGrafter"/>
</dbReference>
<protein>
    <submittedName>
        <fullName evidence="2">Uncharacterized protein</fullName>
    </submittedName>
</protein>
<dbReference type="InterPro" id="IPR038906">
    <property type="entry name" value="TTC36"/>
</dbReference>
<evidence type="ECO:0000313" key="3">
    <source>
        <dbReference type="Proteomes" id="UP000070700"/>
    </source>
</evidence>